<dbReference type="Gene3D" id="3.30.160.60">
    <property type="entry name" value="Classic Zinc Finger"/>
    <property type="match status" value="1"/>
</dbReference>
<dbReference type="AlphaFoldDB" id="A0A0L0W0U3"/>
<comment type="caution">
    <text evidence="4">The sequence shown here is derived from an EMBL/GenBank/DDBJ whole genome shotgun (WGS) entry which is preliminary data.</text>
</comment>
<dbReference type="OrthoDB" id="1939603at2759"/>
<proteinExistence type="predicted"/>
<feature type="compositionally biased region" description="Polar residues" evidence="2">
    <location>
        <begin position="371"/>
        <end position="381"/>
    </location>
</feature>
<sequence length="721" mass="77080">MQQHQPHEAFFSFTVPPKPTLLHQQQSSPHLLTSIVTDLDCHRSHLDLSSRSPLSASPTGTSSARPGTAGPFAFNVPSGTPSTTPSSSATRLSPNHPPTSASSLAPSLDRPFSSSGLSLTNNFPPSLTNNNPQTPSSSHAITTHDLQKAGPRSGYPHLAISNPSRSAHPSPLPAPAQMSNCSAVNLHHSRPMTAPGSAWVGNQHLGDGLDFSSAHAGLFGQAAPTYPLQPTSLSASSLSKTPSADFSSSIRHLTHSSPGPSSVHTGGALDPITHLTHGSSSGSSDPDSILHEYAVQSTSPVRGASAIGRPSLGAHSTESTPDSPDSSDVDHSHSLGYIHTMPTSNIYHPLRPNTHSGTSTSFGHGDRFVGQPSQPRPTTGYPQLYDPNSAYSSIHPQAHHYGPRPPMFSTTHSSQIYATGSGQYSHGPGSLESHGQERLYNFNILPGAPRKRARRRFDEVERLYDCNYPGCTKAYGTLNHLNAHIAMQKHGAKRLPQEFKEIRKEWRARKKAEAEARATALKQSANNNLSASHEYNVLNGQDCFRRHKVGGGVSNDSSPSGSSTSGGFAHNTMRSPAVGESYSAPAQSTHFVLNTTGDRHSNDWFNNDHRLNGTAIDEQPEYSVPHHQPTSSSSTSTQLSQPVPIDTLTHNLFGSHPRFMPNPNPPTPAHSQSHSNSNTLLHNHHHHSNNGIVGVSSHHLINRPAHILLNHSAAASIVDHS</sequence>
<accession>A0A0L0W0U3</accession>
<feature type="region of interest" description="Disordered" evidence="2">
    <location>
        <begin position="231"/>
        <end position="336"/>
    </location>
</feature>
<dbReference type="GO" id="GO:0008270">
    <property type="term" value="F:zinc ion binding"/>
    <property type="evidence" value="ECO:0007669"/>
    <property type="project" value="UniProtKB-KW"/>
</dbReference>
<feature type="compositionally biased region" description="Low complexity" evidence="2">
    <location>
        <begin position="670"/>
        <end position="681"/>
    </location>
</feature>
<evidence type="ECO:0000256" key="2">
    <source>
        <dbReference type="SAM" id="MobiDB-lite"/>
    </source>
</evidence>
<evidence type="ECO:0000259" key="3">
    <source>
        <dbReference type="PROSITE" id="PS50157"/>
    </source>
</evidence>
<dbReference type="PROSITE" id="PS00028">
    <property type="entry name" value="ZINC_FINGER_C2H2_1"/>
    <property type="match status" value="1"/>
</dbReference>
<feature type="region of interest" description="Disordered" evidence="2">
    <location>
        <begin position="352"/>
        <end position="403"/>
    </location>
</feature>
<feature type="domain" description="C2H2-type" evidence="3">
    <location>
        <begin position="464"/>
        <end position="495"/>
    </location>
</feature>
<dbReference type="GO" id="GO:0006355">
    <property type="term" value="P:regulation of DNA-templated transcription"/>
    <property type="evidence" value="ECO:0007669"/>
    <property type="project" value="InterPro"/>
</dbReference>
<dbReference type="PANTHER" id="PTHR36167">
    <property type="entry name" value="C2H2 FINGER DOMAIN TRANSCRIPTION FACTOR (EUROFUNG)-RELATED"/>
    <property type="match status" value="1"/>
</dbReference>
<keyword evidence="1" id="KW-0862">Zinc</keyword>
<feature type="region of interest" description="Disordered" evidence="2">
    <location>
        <begin position="48"/>
        <end position="178"/>
    </location>
</feature>
<dbReference type="PROSITE" id="PS50157">
    <property type="entry name" value="ZINC_FINGER_C2H2_2"/>
    <property type="match status" value="1"/>
</dbReference>
<dbReference type="STRING" id="1165861.A0A0L0W0U3"/>
<dbReference type="InterPro" id="IPR039327">
    <property type="entry name" value="CON7-like"/>
</dbReference>
<protein>
    <recommendedName>
        <fullName evidence="3">C2H2-type domain-containing protein</fullName>
    </recommendedName>
</protein>
<dbReference type="Proteomes" id="UP000054564">
    <property type="component" value="Unassembled WGS sequence"/>
</dbReference>
<evidence type="ECO:0000313" key="4">
    <source>
        <dbReference type="EMBL" id="KNF05114.1"/>
    </source>
</evidence>
<evidence type="ECO:0000256" key="1">
    <source>
        <dbReference type="PROSITE-ProRule" id="PRU00042"/>
    </source>
</evidence>
<reference evidence="5" key="1">
    <citation type="submission" date="2014-03" db="EMBL/GenBank/DDBJ databases">
        <title>The Genome Sequence of Puccinia striiformis f. sp. tritici PST-78.</title>
        <authorList>
            <consortium name="The Broad Institute Genome Sequencing Platform"/>
            <person name="Cuomo C."/>
            <person name="Hulbert S."/>
            <person name="Chen X."/>
            <person name="Walker B."/>
            <person name="Young S.K."/>
            <person name="Zeng Q."/>
            <person name="Gargeya S."/>
            <person name="Fitzgerald M."/>
            <person name="Haas B."/>
            <person name="Abouelleil A."/>
            <person name="Alvarado L."/>
            <person name="Arachchi H.M."/>
            <person name="Berlin A.M."/>
            <person name="Chapman S.B."/>
            <person name="Goldberg J."/>
            <person name="Griggs A."/>
            <person name="Gujja S."/>
            <person name="Hansen M."/>
            <person name="Howarth C."/>
            <person name="Imamovic A."/>
            <person name="Larimer J."/>
            <person name="McCowan C."/>
            <person name="Montmayeur A."/>
            <person name="Murphy C."/>
            <person name="Neiman D."/>
            <person name="Pearson M."/>
            <person name="Priest M."/>
            <person name="Roberts A."/>
            <person name="Saif S."/>
            <person name="Shea T."/>
            <person name="Sisk P."/>
            <person name="Sykes S."/>
            <person name="Wortman J."/>
            <person name="Nusbaum C."/>
            <person name="Birren B."/>
        </authorList>
    </citation>
    <scope>NUCLEOTIDE SEQUENCE [LARGE SCALE GENOMIC DNA]</scope>
    <source>
        <strain evidence="5">race PST-78</strain>
    </source>
</reference>
<feature type="compositionally biased region" description="Low complexity" evidence="2">
    <location>
        <begin position="623"/>
        <end position="644"/>
    </location>
</feature>
<dbReference type="InterPro" id="IPR013087">
    <property type="entry name" value="Znf_C2H2_type"/>
</dbReference>
<feature type="region of interest" description="Disordered" evidence="2">
    <location>
        <begin position="548"/>
        <end position="581"/>
    </location>
</feature>
<organism evidence="4 5">
    <name type="scientific">Puccinia striiformis f. sp. tritici PST-78</name>
    <dbReference type="NCBI Taxonomy" id="1165861"/>
    <lineage>
        <taxon>Eukaryota</taxon>
        <taxon>Fungi</taxon>
        <taxon>Dikarya</taxon>
        <taxon>Basidiomycota</taxon>
        <taxon>Pucciniomycotina</taxon>
        <taxon>Pucciniomycetes</taxon>
        <taxon>Pucciniales</taxon>
        <taxon>Pucciniaceae</taxon>
        <taxon>Puccinia</taxon>
    </lineage>
</organism>
<feature type="region of interest" description="Disordered" evidence="2">
    <location>
        <begin position="620"/>
        <end position="694"/>
    </location>
</feature>
<dbReference type="EMBL" id="AJIL01000009">
    <property type="protein sequence ID" value="KNF05114.1"/>
    <property type="molecule type" value="Genomic_DNA"/>
</dbReference>
<evidence type="ECO:0000313" key="5">
    <source>
        <dbReference type="Proteomes" id="UP000054564"/>
    </source>
</evidence>
<gene>
    <name evidence="4" type="ORF">PSTG_01743</name>
</gene>
<feature type="compositionally biased region" description="Low complexity" evidence="2">
    <location>
        <begin position="315"/>
        <end position="326"/>
    </location>
</feature>
<dbReference type="PANTHER" id="PTHR36167:SF3">
    <property type="entry name" value="C2H2 FINGER DOMAIN TRANSCRIPTION FACTOR (EUROFUNG)-RELATED"/>
    <property type="match status" value="1"/>
</dbReference>
<feature type="compositionally biased region" description="Polar residues" evidence="2">
    <location>
        <begin position="112"/>
        <end position="141"/>
    </location>
</feature>
<feature type="compositionally biased region" description="Low complexity" evidence="2">
    <location>
        <begin position="77"/>
        <end position="108"/>
    </location>
</feature>
<feature type="compositionally biased region" description="Low complexity" evidence="2">
    <location>
        <begin position="231"/>
        <end position="244"/>
    </location>
</feature>
<name>A0A0L0W0U3_9BASI</name>
<keyword evidence="1" id="KW-0863">Zinc-finger</keyword>
<feature type="compositionally biased region" description="Polar residues" evidence="2">
    <location>
        <begin position="245"/>
        <end position="264"/>
    </location>
</feature>
<feature type="compositionally biased region" description="Polar residues" evidence="2">
    <location>
        <begin position="353"/>
        <end position="362"/>
    </location>
</feature>
<feature type="compositionally biased region" description="Polar residues" evidence="2">
    <location>
        <begin position="49"/>
        <end position="65"/>
    </location>
</feature>
<keyword evidence="1" id="KW-0479">Metal-binding</keyword>
<feature type="compositionally biased region" description="Low complexity" evidence="2">
    <location>
        <begin position="272"/>
        <end position="287"/>
    </location>
</feature>
<feature type="compositionally biased region" description="Low complexity" evidence="2">
    <location>
        <begin position="554"/>
        <end position="567"/>
    </location>
</feature>
<keyword evidence="5" id="KW-1185">Reference proteome</keyword>